<dbReference type="STRING" id="1121895.GCA_000378485_02223"/>
<evidence type="ECO:0000313" key="1">
    <source>
        <dbReference type="EMBL" id="KGO87303.1"/>
    </source>
</evidence>
<comment type="caution">
    <text evidence="1">The sequence shown here is derived from an EMBL/GenBank/DDBJ whole genome shotgun (WGS) entry which is preliminary data.</text>
</comment>
<proteinExistence type="predicted"/>
<sequence>MPYVNIWIDSQLGTTANEQGAFSLPDTASNTIVRFSSVGYKDKVLNAAELKDTVFLNPEIYKLNNIDIYAQNKKSVKLGKLKNSGREVCVTPPYEMRMIGRSFMYKKEYANTKFIKSVSVKTFAEIDNGVLNLQFYSLNENGEPKDRIFNQNIIFSVSSGDNKASKIDVLKYFIEFPENGIFVAVENLLLDQNKYPLYYKTKADEIKEIIIYEPRIKVTDLSGAPDTWTFDGKTWLLNLKNHMIMQLELSN</sequence>
<dbReference type="Proteomes" id="UP000030152">
    <property type="component" value="Unassembled WGS sequence"/>
</dbReference>
<dbReference type="EMBL" id="JRLX01000005">
    <property type="protein sequence ID" value="KGO87303.1"/>
    <property type="molecule type" value="Genomic_DNA"/>
</dbReference>
<accession>A0A0A2M779</accession>
<dbReference type="eggNOG" id="COG4771">
    <property type="taxonomic scope" value="Bacteria"/>
</dbReference>
<name>A0A0A2M779_9FLAO</name>
<reference evidence="1 2" key="1">
    <citation type="submission" date="2013-09" db="EMBL/GenBank/DDBJ databases">
        <authorList>
            <person name="Zeng Z."/>
            <person name="Chen C."/>
        </authorList>
    </citation>
    <scope>NUCLEOTIDE SEQUENCE [LARGE SCALE GENOMIC DNA]</scope>
    <source>
        <strain evidence="1 2">WB 3.3-2</strain>
    </source>
</reference>
<gene>
    <name evidence="1" type="ORF">Q765_06450</name>
</gene>
<organism evidence="1 2">
    <name type="scientific">Flavobacterium rivuli WB 3.3-2 = DSM 21788</name>
    <dbReference type="NCBI Taxonomy" id="1121895"/>
    <lineage>
        <taxon>Bacteria</taxon>
        <taxon>Pseudomonadati</taxon>
        <taxon>Bacteroidota</taxon>
        <taxon>Flavobacteriia</taxon>
        <taxon>Flavobacteriales</taxon>
        <taxon>Flavobacteriaceae</taxon>
        <taxon>Flavobacterium</taxon>
    </lineage>
</organism>
<evidence type="ECO:0008006" key="3">
    <source>
        <dbReference type="Google" id="ProtNLM"/>
    </source>
</evidence>
<dbReference type="AlphaFoldDB" id="A0A0A2M779"/>
<keyword evidence="2" id="KW-1185">Reference proteome</keyword>
<evidence type="ECO:0000313" key="2">
    <source>
        <dbReference type="Proteomes" id="UP000030152"/>
    </source>
</evidence>
<protein>
    <recommendedName>
        <fullName evidence="3">Carboxypeptidase-like regulatory domain-containing protein</fullName>
    </recommendedName>
</protein>